<feature type="region of interest" description="Disordered" evidence="12">
    <location>
        <begin position="1455"/>
        <end position="1499"/>
    </location>
</feature>
<dbReference type="Pfam" id="PF00225">
    <property type="entry name" value="Kinesin"/>
    <property type="match status" value="1"/>
</dbReference>
<dbReference type="KEGG" id="cvn:111125905"/>
<evidence type="ECO:0000256" key="7">
    <source>
        <dbReference type="ARBA" id="ARBA00023054"/>
    </source>
</evidence>
<dbReference type="GeneID" id="111125905"/>
<feature type="domain" description="CAP-Gly" evidence="14">
    <location>
        <begin position="1911"/>
        <end position="1953"/>
    </location>
</feature>
<dbReference type="InterPro" id="IPR008984">
    <property type="entry name" value="SMAD_FHA_dom_sf"/>
</dbReference>
<dbReference type="InterPro" id="IPR036859">
    <property type="entry name" value="CAP-Gly_dom_sf"/>
</dbReference>
<feature type="binding site" evidence="10">
    <location>
        <begin position="106"/>
        <end position="113"/>
    </location>
    <ligand>
        <name>ATP</name>
        <dbReference type="ChEBI" id="CHEBI:30616"/>
    </ligand>
</feature>
<dbReference type="InterPro" id="IPR022140">
    <property type="entry name" value="Kinesin-like_KIF1-typ"/>
</dbReference>
<feature type="compositionally biased region" description="Low complexity" evidence="12">
    <location>
        <begin position="2006"/>
        <end position="2016"/>
    </location>
</feature>
<feature type="compositionally biased region" description="Acidic residues" evidence="12">
    <location>
        <begin position="1783"/>
        <end position="1792"/>
    </location>
</feature>
<keyword evidence="6 10" id="KW-0067">ATP-binding</keyword>
<feature type="compositionally biased region" description="Basic and acidic residues" evidence="12">
    <location>
        <begin position="1459"/>
        <end position="1473"/>
    </location>
</feature>
<evidence type="ECO:0000256" key="9">
    <source>
        <dbReference type="ARBA" id="ARBA00023212"/>
    </source>
</evidence>
<feature type="domain" description="Kinesin motor" evidence="13">
    <location>
        <begin position="5"/>
        <end position="359"/>
    </location>
</feature>
<dbReference type="InterPro" id="IPR027417">
    <property type="entry name" value="P-loop_NTPase"/>
</dbReference>
<evidence type="ECO:0000259" key="14">
    <source>
        <dbReference type="PROSITE" id="PS50245"/>
    </source>
</evidence>
<keyword evidence="4" id="KW-0493">Microtubule</keyword>
<evidence type="ECO:0000256" key="12">
    <source>
        <dbReference type="SAM" id="MobiDB-lite"/>
    </source>
</evidence>
<reference evidence="16" key="2">
    <citation type="submission" date="2025-08" db="UniProtKB">
        <authorList>
            <consortium name="RefSeq"/>
        </authorList>
    </citation>
    <scope>IDENTIFICATION</scope>
    <source>
        <tissue evidence="16">Whole sample</tissue>
    </source>
</reference>
<dbReference type="Pfam" id="PF01302">
    <property type="entry name" value="CAP_GLY"/>
    <property type="match status" value="1"/>
</dbReference>
<feature type="region of interest" description="Disordered" evidence="12">
    <location>
        <begin position="1961"/>
        <end position="2016"/>
    </location>
</feature>
<evidence type="ECO:0000256" key="4">
    <source>
        <dbReference type="ARBA" id="ARBA00022701"/>
    </source>
</evidence>
<keyword evidence="15" id="KW-1185">Reference proteome</keyword>
<evidence type="ECO:0000256" key="6">
    <source>
        <dbReference type="ARBA" id="ARBA00022840"/>
    </source>
</evidence>
<dbReference type="FunFam" id="2.60.200.20:FF:000002">
    <property type="entry name" value="Kinesin family member 13A"/>
    <property type="match status" value="1"/>
</dbReference>
<dbReference type="SUPFAM" id="SSF49879">
    <property type="entry name" value="SMAD/FHA domain"/>
    <property type="match status" value="1"/>
</dbReference>
<feature type="compositionally biased region" description="Polar residues" evidence="12">
    <location>
        <begin position="1652"/>
        <end position="1691"/>
    </location>
</feature>
<feature type="compositionally biased region" description="Polar residues" evidence="12">
    <location>
        <begin position="1980"/>
        <end position="2005"/>
    </location>
</feature>
<organism evidence="15 16">
    <name type="scientific">Crassostrea virginica</name>
    <name type="common">Eastern oyster</name>
    <dbReference type="NCBI Taxonomy" id="6565"/>
    <lineage>
        <taxon>Eukaryota</taxon>
        <taxon>Metazoa</taxon>
        <taxon>Spiralia</taxon>
        <taxon>Lophotrochozoa</taxon>
        <taxon>Mollusca</taxon>
        <taxon>Bivalvia</taxon>
        <taxon>Autobranchia</taxon>
        <taxon>Pteriomorphia</taxon>
        <taxon>Ostreida</taxon>
        <taxon>Ostreoidea</taxon>
        <taxon>Ostreidae</taxon>
        <taxon>Crassostrea</taxon>
    </lineage>
</organism>
<dbReference type="CDD" id="cd22706">
    <property type="entry name" value="FHA_KIF13"/>
    <property type="match status" value="1"/>
</dbReference>
<dbReference type="Gene3D" id="2.30.30.190">
    <property type="entry name" value="CAP Gly-rich-like domain"/>
    <property type="match status" value="1"/>
</dbReference>
<keyword evidence="8 10" id="KW-0505">Motor protein</keyword>
<feature type="compositionally biased region" description="Basic and acidic residues" evidence="12">
    <location>
        <begin position="1636"/>
        <end position="1651"/>
    </location>
</feature>
<feature type="coiled-coil region" evidence="11">
    <location>
        <begin position="597"/>
        <end position="624"/>
    </location>
</feature>
<dbReference type="PROSITE" id="PS00411">
    <property type="entry name" value="KINESIN_MOTOR_1"/>
    <property type="match status" value="1"/>
</dbReference>
<keyword evidence="9" id="KW-0206">Cytoskeleton</keyword>
<keyword evidence="5 10" id="KW-0547">Nucleotide-binding</keyword>
<accession>A0A8B8DCK8</accession>
<protein>
    <submittedName>
        <fullName evidence="16">Kinesin-like protein KIF13B isoform X1</fullName>
    </submittedName>
</protein>
<feature type="coiled-coil region" evidence="11">
    <location>
        <begin position="374"/>
        <end position="416"/>
    </location>
</feature>
<sequence length="2016" mass="225088">MSTEKVRVAVRVRPMNRREIDMSTKVVVDMENNQTVLYHPSSPADGSVDRKSRREQPKTFAFDNCFWSMDENNQKFAGQEQVFNTLGKDLLEKAFEGYNGCIFAYGQTGSGKSYTMMGSIQNMGKGIIPRLCDLMFERIAQLRSEDTSFKVEVSYMEIYNEKVHDLLDPKGSKQNLKVREHNILGPYVDGLSMLAVSSFEDIDNLMNEGNKSRTVAATNMNNESSRSHAVFNIVLTQTLTDLSTGVSGEKVSKVSLVDLAGSERAQKTGAVGDRLREGSNINKSLTTLGLVISALADQSASSKKKDKFVPYRDSVLTWLLKDNLGGNSKTVMVATISPAADNYEETLSTLRYADRAKRIVNHAVVNEDPNARIIRDLREEVDMLKQQLNKAQNMQAPTLQDRLQESEKLIKEMTKTWEEKLAEKDKINQERHEALEKMGVSVQTSGIKVEKGKCFLVNLNADPSLNELLVYYLKDHTLVGQQDAGVQQDIQLSGLGIMPEHCVVDIENGDVWLTPVEGARTCVNGSTIHEKTKVKNGDRILWGNNHFFRINCPKQNSPQSQPVELDQTIDYNFAQQELMMNEYSNDPIQEAICDLEKQYEEDKQEALEKQRQEYEQRMQVLRNQIASPGTPSNPYFNFNSFTPTGSGSHNTLQRKYQKWAEKRKSNLKNSLQVLREEVLKAKALVREANDLSQEMGKKTEFQVTLQIPANSLSPNRRKGNGFVSEPAILVKRKNRANQIWSMEKLENKIIDMREMYEERKSSGQPMMVEDTDSWDEGPLVKGDPFYESQENHNLIGVANIFLECLFHDVTLDYHVPIISQQGEIAGKLHIQISKLGGSFLERYGDTNSEDSEDTEPINTSGTPMIIRLGIVSAKGLPSSMSNFVFCQYTFWGLEESVVVPPQINPEMIDRQNSTGDTVTVKFHHKKDFKISITEEFIETCQDGALSVEVWGHRVTSTGNTETDIAKTVKAKTRSLRERWNEVMRKMELWVEIDELNYQGEWSAVEVQPKLDIPSAGQFQLQQGHSRRIKVRIKTVTESGTLPLIPETITSISIGGITNRSKLQRGLDSYQEDDLTGLRERWSNALAKRTKYLNEQIQNLINKPNKSEADSDRERALLDQWVCLTEERNAVMVPSPGSGIPGAPAEGESAPNMEKHTPVLFLDLNADDMSTSSAREGYLASGVNSILPKEHAGSFVNLPITKAEMDNGFIYAVSSWDSSVHDSELLNRVTSSNDRIYLIVKVVVRLSHPAYMELVLRKRVCINIYNSLSFTSLTGKLKQKITGTEKFFQSGITYSLVSNIPKASEDLENMETLAQMAASQNDTNTADGESYIEKYLKGVQGVESILMVDRLRQEVAVKELSAQKSKSLTKTYSVPNIHQSMMSPLQDRQQNLRADSIQDLSHDSSMSPERPSFLNLRSMAISPRTCTTLLSMCYHALAKSALSPHGGGKAVKLLNTLQEEQDRREKKPLLRRDTEEDLEEGEVAEGTSQTSKIEADPHSVESVDFQEFEAYHPCEEDHKTATSDGIARSGTNDSLADVQCKNFTPSLVSSGYGSQAVSMLTLSSEDSLSIKSIEDNLETNKDSKGGQKGSSEQTSSDSDNDENREGSNRLSTGSDLEEVQSQKEAVSSPAKNGVHMVENKVPDNEELNKTTDDINNSLDTSSSSTEAKDGSFNTEKPDPNNSNIHSTSCDTSFNEKSESVVEDSKNESVLSQSERLKRSKEERKKIVESLGAISKDTKEESDNNTRKNKTSKQLFESSGASAINEFVDPYSETAMDQLERLEGFEEENESSEESTEKVVSSKRTEETVEITEKPRLGGRRSQPRPQSCILSPSQDMMSIVEESMKRNSLTLHLSDEEFSGNDDSASVCSFGSRADLDRLQEVPVPSWVQIGESVIIQSSRGSPKTGVVKFVGSVEFASGPWVGVELDLPEGKNDGLVNGTRYFKCRSRHGIFVRHDKLILDKKRRGSRKQAKDLAKRHSMGNPTNAGTSPNTRLHSNNSSPNSTILKATAASSAKKK</sequence>
<evidence type="ECO:0000259" key="13">
    <source>
        <dbReference type="PROSITE" id="PS50067"/>
    </source>
</evidence>
<evidence type="ECO:0000256" key="3">
    <source>
        <dbReference type="ARBA" id="ARBA00022553"/>
    </source>
</evidence>
<dbReference type="Pfam" id="PF00498">
    <property type="entry name" value="FHA"/>
    <property type="match status" value="1"/>
</dbReference>
<evidence type="ECO:0000313" key="16">
    <source>
        <dbReference type="RefSeq" id="XP_022325842.1"/>
    </source>
</evidence>
<feature type="compositionally biased region" description="Basic and acidic residues" evidence="12">
    <location>
        <begin position="1801"/>
        <end position="1814"/>
    </location>
</feature>
<evidence type="ECO:0000256" key="5">
    <source>
        <dbReference type="ARBA" id="ARBA00022741"/>
    </source>
</evidence>
<keyword evidence="7 11" id="KW-0175">Coiled coil</keyword>
<dbReference type="Gene3D" id="6.10.250.2520">
    <property type="match status" value="1"/>
</dbReference>
<evidence type="ECO:0000256" key="8">
    <source>
        <dbReference type="ARBA" id="ARBA00023175"/>
    </source>
</evidence>
<dbReference type="Proteomes" id="UP000694844">
    <property type="component" value="Chromosome 1"/>
</dbReference>
<dbReference type="PROSITE" id="PS50245">
    <property type="entry name" value="CAP_GLY_2"/>
    <property type="match status" value="1"/>
</dbReference>
<dbReference type="InterPro" id="IPR000253">
    <property type="entry name" value="FHA_dom"/>
</dbReference>
<dbReference type="InterPro" id="IPR036961">
    <property type="entry name" value="Kinesin_motor_dom_sf"/>
</dbReference>
<dbReference type="FunFam" id="3.40.850.10:FF:000010">
    <property type="entry name" value="Kinesin family member 13A"/>
    <property type="match status" value="1"/>
</dbReference>
<evidence type="ECO:0000256" key="2">
    <source>
        <dbReference type="ARBA" id="ARBA00022490"/>
    </source>
</evidence>
<dbReference type="SMART" id="SM01052">
    <property type="entry name" value="CAP_GLY"/>
    <property type="match status" value="1"/>
</dbReference>
<name>A0A8B8DCK8_CRAVI</name>
<dbReference type="SUPFAM" id="SSF74924">
    <property type="entry name" value="Cap-Gly domain"/>
    <property type="match status" value="1"/>
</dbReference>
<dbReference type="InterPro" id="IPR000938">
    <property type="entry name" value="CAP-Gly_domain"/>
</dbReference>
<dbReference type="OrthoDB" id="3176171at2759"/>
<comment type="similarity">
    <text evidence="10">Belongs to the TRAFAC class myosin-kinesin ATPase superfamily. Kinesin family.</text>
</comment>
<dbReference type="GO" id="GO:0005524">
    <property type="term" value="F:ATP binding"/>
    <property type="evidence" value="ECO:0007669"/>
    <property type="project" value="UniProtKB-UniRule"/>
</dbReference>
<dbReference type="Gene3D" id="3.40.850.10">
    <property type="entry name" value="Kinesin motor domain"/>
    <property type="match status" value="1"/>
</dbReference>
<proteinExistence type="inferred from homology"/>
<keyword evidence="3" id="KW-0597">Phosphoprotein</keyword>
<feature type="compositionally biased region" description="Polar residues" evidence="12">
    <location>
        <begin position="1750"/>
        <end position="1760"/>
    </location>
</feature>
<dbReference type="GO" id="GO:0003777">
    <property type="term" value="F:microtubule motor activity"/>
    <property type="evidence" value="ECO:0007669"/>
    <property type="project" value="InterPro"/>
</dbReference>
<dbReference type="InterPro" id="IPR032405">
    <property type="entry name" value="Kinesin_assoc"/>
</dbReference>
<dbReference type="GO" id="GO:0008104">
    <property type="term" value="P:intracellular protein localization"/>
    <property type="evidence" value="ECO:0007669"/>
    <property type="project" value="UniProtKB-ARBA"/>
</dbReference>
<dbReference type="SUPFAM" id="SSF52540">
    <property type="entry name" value="P-loop containing nucleoside triphosphate hydrolases"/>
    <property type="match status" value="1"/>
</dbReference>
<dbReference type="GO" id="GO:0008017">
    <property type="term" value="F:microtubule binding"/>
    <property type="evidence" value="ECO:0007669"/>
    <property type="project" value="InterPro"/>
</dbReference>
<dbReference type="Gene3D" id="2.60.200.20">
    <property type="match status" value="1"/>
</dbReference>
<dbReference type="GO" id="GO:0005874">
    <property type="term" value="C:microtubule"/>
    <property type="evidence" value="ECO:0007669"/>
    <property type="project" value="UniProtKB-KW"/>
</dbReference>
<dbReference type="InterPro" id="IPR022164">
    <property type="entry name" value="Kinesin-like"/>
</dbReference>
<dbReference type="CDD" id="cd01365">
    <property type="entry name" value="KISc_KIF1A_KIF1B"/>
    <property type="match status" value="1"/>
</dbReference>
<reference evidence="15" key="1">
    <citation type="submission" date="2024-06" db="UniProtKB">
        <authorList>
            <consortium name="RefSeq"/>
        </authorList>
    </citation>
    <scope>NUCLEOTIDE SEQUENCE [LARGE SCALE GENOMIC DNA]</scope>
</reference>
<dbReference type="InterPro" id="IPR019821">
    <property type="entry name" value="Kinesin_motor_CS"/>
</dbReference>
<dbReference type="GO" id="GO:0005737">
    <property type="term" value="C:cytoplasm"/>
    <property type="evidence" value="ECO:0007669"/>
    <property type="project" value="UniProtKB-ARBA"/>
</dbReference>
<evidence type="ECO:0000256" key="11">
    <source>
        <dbReference type="SAM" id="Coils"/>
    </source>
</evidence>
<dbReference type="GO" id="GO:0007018">
    <property type="term" value="P:microtubule-based movement"/>
    <property type="evidence" value="ECO:0007669"/>
    <property type="project" value="InterPro"/>
</dbReference>
<evidence type="ECO:0000313" key="15">
    <source>
        <dbReference type="Proteomes" id="UP000694844"/>
    </source>
</evidence>
<dbReference type="Pfam" id="PF16183">
    <property type="entry name" value="Kinesin_assoc"/>
    <property type="match status" value="1"/>
</dbReference>
<keyword evidence="2" id="KW-0963">Cytoplasm</keyword>
<feature type="compositionally biased region" description="Basic and acidic residues" evidence="12">
    <location>
        <begin position="1734"/>
        <end position="1744"/>
    </location>
</feature>
<feature type="region of interest" description="Disordered" evidence="12">
    <location>
        <begin position="1576"/>
        <end position="1829"/>
    </location>
</feature>
<feature type="compositionally biased region" description="Basic and acidic residues" evidence="12">
    <location>
        <begin position="1692"/>
        <end position="1705"/>
    </location>
</feature>
<dbReference type="Pfam" id="PF12473">
    <property type="entry name" value="DUF3694"/>
    <property type="match status" value="1"/>
</dbReference>
<dbReference type="PANTHER" id="PTHR47117">
    <property type="entry name" value="STAR-RELATED LIPID TRANSFER PROTEIN 9"/>
    <property type="match status" value="1"/>
</dbReference>
<feature type="compositionally biased region" description="Basic and acidic residues" evidence="12">
    <location>
        <begin position="1713"/>
        <end position="1726"/>
    </location>
</feature>
<evidence type="ECO:0000256" key="10">
    <source>
        <dbReference type="PROSITE-ProRule" id="PRU00283"/>
    </source>
</evidence>
<dbReference type="SMART" id="SM00129">
    <property type="entry name" value="KISc"/>
    <property type="match status" value="1"/>
</dbReference>
<evidence type="ECO:0000256" key="1">
    <source>
        <dbReference type="ARBA" id="ARBA00004245"/>
    </source>
</evidence>
<feature type="coiled-coil region" evidence="11">
    <location>
        <begin position="657"/>
        <end position="694"/>
    </location>
</feature>
<gene>
    <name evidence="16" type="primary">LOC111125905</name>
</gene>
<dbReference type="RefSeq" id="XP_022325842.1">
    <property type="nucleotide sequence ID" value="XM_022470134.1"/>
</dbReference>
<comment type="subcellular location">
    <subcellularLocation>
        <location evidence="1">Cytoplasm</location>
        <location evidence="1">Cytoskeleton</location>
    </subcellularLocation>
</comment>
<dbReference type="Pfam" id="PF12423">
    <property type="entry name" value="KIF1B"/>
    <property type="match status" value="1"/>
</dbReference>
<dbReference type="PROSITE" id="PS50067">
    <property type="entry name" value="KINESIN_MOTOR_2"/>
    <property type="match status" value="1"/>
</dbReference>
<dbReference type="PRINTS" id="PR00380">
    <property type="entry name" value="KINESINHEAVY"/>
</dbReference>
<dbReference type="InterPro" id="IPR001752">
    <property type="entry name" value="Kinesin_motor_dom"/>
</dbReference>